<feature type="domain" description="RNA polymerase sigma factor 70 region 4 type 2" evidence="7">
    <location>
        <begin position="116"/>
        <end position="163"/>
    </location>
</feature>
<evidence type="ECO:0000313" key="9">
    <source>
        <dbReference type="Proteomes" id="UP001523262"/>
    </source>
</evidence>
<dbReference type="InterPro" id="IPR013325">
    <property type="entry name" value="RNA_pol_sigma_r2"/>
</dbReference>
<evidence type="ECO:0000256" key="5">
    <source>
        <dbReference type="ARBA" id="ARBA00023163"/>
    </source>
</evidence>
<dbReference type="InterPro" id="IPR013324">
    <property type="entry name" value="RNA_pol_sigma_r3/r4-like"/>
</dbReference>
<dbReference type="Gene3D" id="1.10.10.10">
    <property type="entry name" value="Winged helix-like DNA-binding domain superfamily/Winged helix DNA-binding domain"/>
    <property type="match status" value="1"/>
</dbReference>
<accession>A0ABT0WC31</accession>
<dbReference type="InterPro" id="IPR007627">
    <property type="entry name" value="RNA_pol_sigma70_r2"/>
</dbReference>
<keyword evidence="9" id="KW-1185">Reference proteome</keyword>
<dbReference type="Gene3D" id="1.10.1740.10">
    <property type="match status" value="1"/>
</dbReference>
<dbReference type="EMBL" id="JAMQCR010000001">
    <property type="protein sequence ID" value="MCM2533153.1"/>
    <property type="molecule type" value="Genomic_DNA"/>
</dbReference>
<evidence type="ECO:0000256" key="1">
    <source>
        <dbReference type="ARBA" id="ARBA00010641"/>
    </source>
</evidence>
<dbReference type="InterPro" id="IPR036388">
    <property type="entry name" value="WH-like_DNA-bd_sf"/>
</dbReference>
<comment type="similarity">
    <text evidence="1">Belongs to the sigma-70 factor family. ECF subfamily.</text>
</comment>
<dbReference type="SUPFAM" id="SSF88946">
    <property type="entry name" value="Sigma2 domain of RNA polymerase sigma factors"/>
    <property type="match status" value="1"/>
</dbReference>
<keyword evidence="4" id="KW-0238">DNA-binding</keyword>
<keyword evidence="5" id="KW-0804">Transcription</keyword>
<evidence type="ECO:0000256" key="3">
    <source>
        <dbReference type="ARBA" id="ARBA00023082"/>
    </source>
</evidence>
<reference evidence="8 9" key="1">
    <citation type="submission" date="2022-06" db="EMBL/GenBank/DDBJ databases">
        <authorList>
            <person name="Jeon C.O."/>
        </authorList>
    </citation>
    <scope>NUCLEOTIDE SEQUENCE [LARGE SCALE GENOMIC DNA]</scope>
    <source>
        <strain evidence="8 9">KCTC 13943</strain>
    </source>
</reference>
<proteinExistence type="inferred from homology"/>
<dbReference type="InterPro" id="IPR014284">
    <property type="entry name" value="RNA_pol_sigma-70_dom"/>
</dbReference>
<dbReference type="PANTHER" id="PTHR43133:SF8">
    <property type="entry name" value="RNA POLYMERASE SIGMA FACTOR HI_1459-RELATED"/>
    <property type="match status" value="1"/>
</dbReference>
<keyword evidence="3" id="KW-0731">Sigma factor</keyword>
<feature type="domain" description="RNA polymerase sigma-70 region 2" evidence="6">
    <location>
        <begin position="26"/>
        <end position="87"/>
    </location>
</feature>
<organism evidence="8 9">
    <name type="scientific">Neobacillus pocheonensis</name>
    <dbReference type="NCBI Taxonomy" id="363869"/>
    <lineage>
        <taxon>Bacteria</taxon>
        <taxon>Bacillati</taxon>
        <taxon>Bacillota</taxon>
        <taxon>Bacilli</taxon>
        <taxon>Bacillales</taxon>
        <taxon>Bacillaceae</taxon>
        <taxon>Neobacillus</taxon>
    </lineage>
</organism>
<dbReference type="CDD" id="cd06171">
    <property type="entry name" value="Sigma70_r4"/>
    <property type="match status" value="1"/>
</dbReference>
<gene>
    <name evidence="8" type="ORF">NDK43_13045</name>
</gene>
<sequence>MSYKLNQYTSEGIQQEERSEDFFWLEYYPKLQRYCHFLTQNKWDGDDIAQEAYLKAKKYDHHRQKLTSALLNKIAYNHWIDTLRKRKNETIEADFDLASNQSITQLDSIINTVEILLKKLTPKQAIILVLKEAFQYQVKEIAAILDTSEMAVKSNLHRAKKRLEKDLQEEKTSAVDSFWVEEVRQQLSDLFYKALTNQDPTILIRNIPLLKSIAGVPKLVSGNLQSIQTHTPLGALCMAA</sequence>
<comment type="caution">
    <text evidence="8">The sequence shown here is derived from an EMBL/GenBank/DDBJ whole genome shotgun (WGS) entry which is preliminary data.</text>
</comment>
<name>A0ABT0WC31_9BACI</name>
<evidence type="ECO:0000256" key="4">
    <source>
        <dbReference type="ARBA" id="ARBA00023125"/>
    </source>
</evidence>
<dbReference type="PANTHER" id="PTHR43133">
    <property type="entry name" value="RNA POLYMERASE ECF-TYPE SIGMA FACTO"/>
    <property type="match status" value="1"/>
</dbReference>
<evidence type="ECO:0000259" key="6">
    <source>
        <dbReference type="Pfam" id="PF04542"/>
    </source>
</evidence>
<dbReference type="Pfam" id="PF08281">
    <property type="entry name" value="Sigma70_r4_2"/>
    <property type="match status" value="1"/>
</dbReference>
<evidence type="ECO:0000256" key="2">
    <source>
        <dbReference type="ARBA" id="ARBA00023015"/>
    </source>
</evidence>
<protein>
    <submittedName>
        <fullName evidence="8">Sigma-70 family RNA polymerase sigma factor</fullName>
    </submittedName>
</protein>
<dbReference type="InterPro" id="IPR039425">
    <property type="entry name" value="RNA_pol_sigma-70-like"/>
</dbReference>
<dbReference type="Pfam" id="PF04542">
    <property type="entry name" value="Sigma70_r2"/>
    <property type="match status" value="1"/>
</dbReference>
<dbReference type="Proteomes" id="UP001523262">
    <property type="component" value="Unassembled WGS sequence"/>
</dbReference>
<evidence type="ECO:0000313" key="8">
    <source>
        <dbReference type="EMBL" id="MCM2533153.1"/>
    </source>
</evidence>
<dbReference type="SUPFAM" id="SSF88659">
    <property type="entry name" value="Sigma3 and sigma4 domains of RNA polymerase sigma factors"/>
    <property type="match status" value="1"/>
</dbReference>
<dbReference type="InterPro" id="IPR013249">
    <property type="entry name" value="RNA_pol_sigma70_r4_t2"/>
</dbReference>
<dbReference type="NCBIfam" id="TIGR02937">
    <property type="entry name" value="sigma70-ECF"/>
    <property type="match status" value="1"/>
</dbReference>
<keyword evidence="2" id="KW-0805">Transcription regulation</keyword>
<evidence type="ECO:0000259" key="7">
    <source>
        <dbReference type="Pfam" id="PF08281"/>
    </source>
</evidence>